<accession>A0A444Y297</accession>
<name>A0A444Y297_ARAHY</name>
<dbReference type="PANTHER" id="PTHR34023">
    <property type="entry name" value="RNASE H DOMAIN-CONTAINING PROTEIN"/>
    <property type="match status" value="1"/>
</dbReference>
<evidence type="ECO:0000313" key="3">
    <source>
        <dbReference type="Proteomes" id="UP000289738"/>
    </source>
</evidence>
<proteinExistence type="predicted"/>
<comment type="caution">
    <text evidence="2">The sequence shown here is derived from an EMBL/GenBank/DDBJ whole genome shotgun (WGS) entry which is preliminary data.</text>
</comment>
<dbReference type="EMBL" id="SDMP01000018">
    <property type="protein sequence ID" value="RYQ96030.1"/>
    <property type="molecule type" value="Genomic_DNA"/>
</dbReference>
<evidence type="ECO:0000259" key="1">
    <source>
        <dbReference type="Pfam" id="PF13966"/>
    </source>
</evidence>
<gene>
    <name evidence="2" type="ORF">Ahy_B08g091483</name>
</gene>
<sequence>MHQLQEAIDGLSRQYLESQGAQKELQLQMMEQQLSQGQQWGETFNRMEQRQNEQQESIQRLINIQALKRDTMRTSKDGSMGIHMNDSQVLPEDVLEHIRILKSPNPDIGAETMGWLPAADGRFIIKSPYEALFSNKENNNRLHKLLWKHNLPQRLKTFYWLLSHEALLTNSRRKSKNLTDNSGCPRCCGEEETMLHALRDCPYIRMAWISIKAFSESHGSSSLVRSIKELLAKMVNVEVKHIYREANFCMDALAKIGQREAVGIKLFEQPPPCLYHHLLADASVKLFQEGKNTPTPKVPTLSSSRLELLHTKENRCRESRVTVAGHRSPSRLVAHCRGSSLTVLFSISRLELLAFCSLLHLAFNSS</sequence>
<dbReference type="Pfam" id="PF13966">
    <property type="entry name" value="zf-RVT"/>
    <property type="match status" value="1"/>
</dbReference>
<dbReference type="InterPro" id="IPR026960">
    <property type="entry name" value="RVT-Znf"/>
</dbReference>
<reference evidence="2 3" key="1">
    <citation type="submission" date="2019-01" db="EMBL/GenBank/DDBJ databases">
        <title>Sequencing of cultivated peanut Arachis hypogaea provides insights into genome evolution and oil improvement.</title>
        <authorList>
            <person name="Chen X."/>
        </authorList>
    </citation>
    <scope>NUCLEOTIDE SEQUENCE [LARGE SCALE GENOMIC DNA]</scope>
    <source>
        <strain evidence="3">cv. Fuhuasheng</strain>
        <tissue evidence="2">Leaves</tissue>
    </source>
</reference>
<feature type="domain" description="Reverse transcriptase zinc-binding" evidence="1">
    <location>
        <begin position="123"/>
        <end position="208"/>
    </location>
</feature>
<protein>
    <recommendedName>
        <fullName evidence="1">Reverse transcriptase zinc-binding domain-containing protein</fullName>
    </recommendedName>
</protein>
<dbReference type="Proteomes" id="UP000289738">
    <property type="component" value="Chromosome B08"/>
</dbReference>
<evidence type="ECO:0000313" key="2">
    <source>
        <dbReference type="EMBL" id="RYQ96030.1"/>
    </source>
</evidence>
<dbReference type="AlphaFoldDB" id="A0A444Y297"/>
<dbReference type="PANTHER" id="PTHR34023:SF5">
    <property type="entry name" value="RNASE H TYPE-1 DOMAIN-CONTAINING PROTEIN"/>
    <property type="match status" value="1"/>
</dbReference>
<organism evidence="2 3">
    <name type="scientific">Arachis hypogaea</name>
    <name type="common">Peanut</name>
    <dbReference type="NCBI Taxonomy" id="3818"/>
    <lineage>
        <taxon>Eukaryota</taxon>
        <taxon>Viridiplantae</taxon>
        <taxon>Streptophyta</taxon>
        <taxon>Embryophyta</taxon>
        <taxon>Tracheophyta</taxon>
        <taxon>Spermatophyta</taxon>
        <taxon>Magnoliopsida</taxon>
        <taxon>eudicotyledons</taxon>
        <taxon>Gunneridae</taxon>
        <taxon>Pentapetalae</taxon>
        <taxon>rosids</taxon>
        <taxon>fabids</taxon>
        <taxon>Fabales</taxon>
        <taxon>Fabaceae</taxon>
        <taxon>Papilionoideae</taxon>
        <taxon>50 kb inversion clade</taxon>
        <taxon>dalbergioids sensu lato</taxon>
        <taxon>Dalbergieae</taxon>
        <taxon>Pterocarpus clade</taxon>
        <taxon>Arachis</taxon>
    </lineage>
</organism>
<keyword evidence="3" id="KW-1185">Reference proteome</keyword>